<dbReference type="Proteomes" id="UP000215914">
    <property type="component" value="Unassembled WGS sequence"/>
</dbReference>
<gene>
    <name evidence="1" type="ORF">HanXRQr2_Chr01g0007141</name>
</gene>
<keyword evidence="2" id="KW-1185">Reference proteome</keyword>
<proteinExistence type="predicted"/>
<accession>A0A9K3JSF7</accession>
<reference evidence="1" key="1">
    <citation type="journal article" date="2017" name="Nature">
        <title>The sunflower genome provides insights into oil metabolism, flowering and Asterid evolution.</title>
        <authorList>
            <person name="Badouin H."/>
            <person name="Gouzy J."/>
            <person name="Grassa C.J."/>
            <person name="Murat F."/>
            <person name="Staton S.E."/>
            <person name="Cottret L."/>
            <person name="Lelandais-Briere C."/>
            <person name="Owens G.L."/>
            <person name="Carrere S."/>
            <person name="Mayjonade B."/>
            <person name="Legrand L."/>
            <person name="Gill N."/>
            <person name="Kane N.C."/>
            <person name="Bowers J.E."/>
            <person name="Hubner S."/>
            <person name="Bellec A."/>
            <person name="Berard A."/>
            <person name="Berges H."/>
            <person name="Blanchet N."/>
            <person name="Boniface M.C."/>
            <person name="Brunel D."/>
            <person name="Catrice O."/>
            <person name="Chaidir N."/>
            <person name="Claudel C."/>
            <person name="Donnadieu C."/>
            <person name="Faraut T."/>
            <person name="Fievet G."/>
            <person name="Helmstetter N."/>
            <person name="King M."/>
            <person name="Knapp S.J."/>
            <person name="Lai Z."/>
            <person name="Le Paslier M.C."/>
            <person name="Lippi Y."/>
            <person name="Lorenzon L."/>
            <person name="Mandel J.R."/>
            <person name="Marage G."/>
            <person name="Marchand G."/>
            <person name="Marquand E."/>
            <person name="Bret-Mestries E."/>
            <person name="Morien E."/>
            <person name="Nambeesan S."/>
            <person name="Nguyen T."/>
            <person name="Pegot-Espagnet P."/>
            <person name="Pouilly N."/>
            <person name="Raftis F."/>
            <person name="Sallet E."/>
            <person name="Schiex T."/>
            <person name="Thomas J."/>
            <person name="Vandecasteele C."/>
            <person name="Vares D."/>
            <person name="Vear F."/>
            <person name="Vautrin S."/>
            <person name="Crespi M."/>
            <person name="Mangin B."/>
            <person name="Burke J.M."/>
            <person name="Salse J."/>
            <person name="Munos S."/>
            <person name="Vincourt P."/>
            <person name="Rieseberg L.H."/>
            <person name="Langlade N.B."/>
        </authorList>
    </citation>
    <scope>NUCLEOTIDE SEQUENCE</scope>
    <source>
        <tissue evidence="1">Leaves</tissue>
    </source>
</reference>
<dbReference type="Gramene" id="mRNA:HanXRQr2_Chr01g0007141">
    <property type="protein sequence ID" value="CDS:HanXRQr2_Chr01g0007141.1"/>
    <property type="gene ID" value="HanXRQr2_Chr01g0007141"/>
</dbReference>
<evidence type="ECO:0000313" key="1">
    <source>
        <dbReference type="EMBL" id="KAF5820873.1"/>
    </source>
</evidence>
<protein>
    <submittedName>
        <fullName evidence="1">Uncharacterized protein</fullName>
    </submittedName>
</protein>
<dbReference type="EMBL" id="MNCJ02000316">
    <property type="protein sequence ID" value="KAF5820873.1"/>
    <property type="molecule type" value="Genomic_DNA"/>
</dbReference>
<name>A0A9K3JSF7_HELAN</name>
<evidence type="ECO:0000313" key="2">
    <source>
        <dbReference type="Proteomes" id="UP000215914"/>
    </source>
</evidence>
<organism evidence="1 2">
    <name type="scientific">Helianthus annuus</name>
    <name type="common">Common sunflower</name>
    <dbReference type="NCBI Taxonomy" id="4232"/>
    <lineage>
        <taxon>Eukaryota</taxon>
        <taxon>Viridiplantae</taxon>
        <taxon>Streptophyta</taxon>
        <taxon>Embryophyta</taxon>
        <taxon>Tracheophyta</taxon>
        <taxon>Spermatophyta</taxon>
        <taxon>Magnoliopsida</taxon>
        <taxon>eudicotyledons</taxon>
        <taxon>Gunneridae</taxon>
        <taxon>Pentapetalae</taxon>
        <taxon>asterids</taxon>
        <taxon>campanulids</taxon>
        <taxon>Asterales</taxon>
        <taxon>Asteraceae</taxon>
        <taxon>Asteroideae</taxon>
        <taxon>Heliantheae alliance</taxon>
        <taxon>Heliantheae</taxon>
        <taxon>Helianthus</taxon>
    </lineage>
</organism>
<comment type="caution">
    <text evidence="1">The sequence shown here is derived from an EMBL/GenBank/DDBJ whole genome shotgun (WGS) entry which is preliminary data.</text>
</comment>
<reference evidence="1" key="2">
    <citation type="submission" date="2020-06" db="EMBL/GenBank/DDBJ databases">
        <title>Helianthus annuus Genome sequencing and assembly Release 2.</title>
        <authorList>
            <person name="Gouzy J."/>
            <person name="Langlade N."/>
            <person name="Munos S."/>
        </authorList>
    </citation>
    <scope>NUCLEOTIDE SEQUENCE</scope>
    <source>
        <tissue evidence="1">Leaves</tissue>
    </source>
</reference>
<sequence>MLEYLHFFWTQCDYGFNTTTLQCVVQKHIPCHSIIRNIKPYRFSPSEVQLIYSAVQQA</sequence>
<dbReference type="AlphaFoldDB" id="A0A9K3JSF7"/>